<dbReference type="Proteomes" id="UP000306007">
    <property type="component" value="Chromosome"/>
</dbReference>
<name>A0A4Y5SL60_9EURY</name>
<accession>A0A4Y5SL60</accession>
<evidence type="ECO:0000313" key="2">
    <source>
        <dbReference type="Proteomes" id="UP000306007"/>
    </source>
</evidence>
<proteinExistence type="predicted"/>
<keyword evidence="2" id="KW-1185">Reference proteome</keyword>
<evidence type="ECO:0000313" key="1">
    <source>
        <dbReference type="EMBL" id="QDA31657.1"/>
    </source>
</evidence>
<dbReference type="OrthoDB" id="101753at2157"/>
<protein>
    <submittedName>
        <fullName evidence="1">Uncharacterized protein</fullName>
    </submittedName>
</protein>
<dbReference type="GeneID" id="40475254"/>
<sequence length="161" mass="18682">MLVGHCRKRSVGGDIFFVFKHSVMVFSISDYPAVRTFFGREAREYLGGLREFRGFCSLCLLPQEEAERLMIKVVRWFDEFEGLLNSTARNLKMAGIEKLNCDDALPRDLELQLKLFRVKLASFSTILPRNRCRDVQTGPEEIDGCLHVEIINERLKRLREP</sequence>
<reference evidence="1 2" key="1">
    <citation type="submission" date="2019-06" db="EMBL/GenBank/DDBJ databases">
        <title>Thermococcus indicus sp. nov., a Fe(III)-reducing hyperthermophilic archaeon isolated from the Onnuri vent field of the Central Indian Ocean ridge.</title>
        <authorList>
            <person name="Lim J.K."/>
            <person name="Kim Y.J."/>
            <person name="Kwon K.K."/>
        </authorList>
    </citation>
    <scope>NUCLEOTIDE SEQUENCE [LARGE SCALE GENOMIC DNA]</scope>
    <source>
        <strain evidence="1 2">IOH1</strain>
    </source>
</reference>
<gene>
    <name evidence="1" type="ORF">FH039_08680</name>
</gene>
<dbReference type="RefSeq" id="WP_139680994.1">
    <property type="nucleotide sequence ID" value="NZ_CP040846.1"/>
</dbReference>
<dbReference type="EMBL" id="CP040846">
    <property type="protein sequence ID" value="QDA31657.1"/>
    <property type="molecule type" value="Genomic_DNA"/>
</dbReference>
<organism evidence="1 2">
    <name type="scientific">Thermococcus indicus</name>
    <dbReference type="NCBI Taxonomy" id="2586643"/>
    <lineage>
        <taxon>Archaea</taxon>
        <taxon>Methanobacteriati</taxon>
        <taxon>Methanobacteriota</taxon>
        <taxon>Thermococci</taxon>
        <taxon>Thermococcales</taxon>
        <taxon>Thermococcaceae</taxon>
        <taxon>Thermococcus</taxon>
    </lineage>
</organism>
<dbReference type="AlphaFoldDB" id="A0A4Y5SL60"/>
<dbReference type="KEGG" id="tic:FH039_08680"/>